<sequence length="57" mass="6523">MMGQRGKFDYDETQVIRVLSEENIYTVLISPTTSTNKTSKDYLNKVLFLPIGLKPVE</sequence>
<name>A0A818XP77_9BILA</name>
<accession>A0A818XP77</accession>
<dbReference type="Proteomes" id="UP000663836">
    <property type="component" value="Unassembled WGS sequence"/>
</dbReference>
<feature type="domain" description="Carbamoyl phosphate synthase preATP-grasp" evidence="1">
    <location>
        <begin position="2"/>
        <end position="56"/>
    </location>
</feature>
<protein>
    <recommendedName>
        <fullName evidence="1">Carbamoyl phosphate synthase preATP-grasp domain-containing protein</fullName>
    </recommendedName>
</protein>
<proteinExistence type="predicted"/>
<dbReference type="SUPFAM" id="SSF52440">
    <property type="entry name" value="PreATP-grasp domain"/>
    <property type="match status" value="1"/>
</dbReference>
<organism evidence="2 3">
    <name type="scientific">Rotaria sordida</name>
    <dbReference type="NCBI Taxonomy" id="392033"/>
    <lineage>
        <taxon>Eukaryota</taxon>
        <taxon>Metazoa</taxon>
        <taxon>Spiralia</taxon>
        <taxon>Gnathifera</taxon>
        <taxon>Rotifera</taxon>
        <taxon>Eurotatoria</taxon>
        <taxon>Bdelloidea</taxon>
        <taxon>Philodinida</taxon>
        <taxon>Philodinidae</taxon>
        <taxon>Rotaria</taxon>
    </lineage>
</organism>
<evidence type="ECO:0000259" key="1">
    <source>
        <dbReference type="Pfam" id="PF25596"/>
    </source>
</evidence>
<dbReference type="InterPro" id="IPR058047">
    <property type="entry name" value="CPSase_preATP-grasp"/>
</dbReference>
<dbReference type="Pfam" id="PF25596">
    <property type="entry name" value="CPSase_L_D1"/>
    <property type="match status" value="1"/>
</dbReference>
<evidence type="ECO:0000313" key="2">
    <source>
        <dbReference type="EMBL" id="CAF3743556.1"/>
    </source>
</evidence>
<feature type="non-terminal residue" evidence="2">
    <location>
        <position position="1"/>
    </location>
</feature>
<dbReference type="EMBL" id="CAJOBD010000977">
    <property type="protein sequence ID" value="CAF3743556.1"/>
    <property type="molecule type" value="Genomic_DNA"/>
</dbReference>
<evidence type="ECO:0000313" key="3">
    <source>
        <dbReference type="Proteomes" id="UP000663836"/>
    </source>
</evidence>
<comment type="caution">
    <text evidence="2">The sequence shown here is derived from an EMBL/GenBank/DDBJ whole genome shotgun (WGS) entry which is preliminary data.</text>
</comment>
<dbReference type="AlphaFoldDB" id="A0A818XP77"/>
<dbReference type="Gene3D" id="3.40.50.20">
    <property type="match status" value="1"/>
</dbReference>
<gene>
    <name evidence="2" type="ORF">JBS370_LOCUS12148</name>
</gene>
<reference evidence="2" key="1">
    <citation type="submission" date="2021-02" db="EMBL/GenBank/DDBJ databases">
        <authorList>
            <person name="Nowell W R."/>
        </authorList>
    </citation>
    <scope>NUCLEOTIDE SEQUENCE</scope>
</reference>
<dbReference type="InterPro" id="IPR016185">
    <property type="entry name" value="PreATP-grasp_dom_sf"/>
</dbReference>